<feature type="domain" description="Peptidase S1" evidence="7">
    <location>
        <begin position="37"/>
        <end position="261"/>
    </location>
</feature>
<protein>
    <recommendedName>
        <fullName evidence="7">Peptidase S1 domain-containing protein</fullName>
    </recommendedName>
</protein>
<dbReference type="InterPro" id="IPR001254">
    <property type="entry name" value="Trypsin_dom"/>
</dbReference>
<proteinExistence type="inferred from homology"/>
<evidence type="ECO:0000313" key="8">
    <source>
        <dbReference type="EMBL" id="KAF2898995.1"/>
    </source>
</evidence>
<dbReference type="CDD" id="cd00190">
    <property type="entry name" value="Tryp_SPc"/>
    <property type="match status" value="1"/>
</dbReference>
<dbReference type="GO" id="GO:0006508">
    <property type="term" value="P:proteolysis"/>
    <property type="evidence" value="ECO:0007669"/>
    <property type="project" value="UniProtKB-KW"/>
</dbReference>
<dbReference type="GO" id="GO:0004252">
    <property type="term" value="F:serine-type endopeptidase activity"/>
    <property type="evidence" value="ECO:0007669"/>
    <property type="project" value="InterPro"/>
</dbReference>
<dbReference type="PANTHER" id="PTHR24276:SF91">
    <property type="entry name" value="AT26814P-RELATED"/>
    <property type="match status" value="1"/>
</dbReference>
<evidence type="ECO:0000256" key="6">
    <source>
        <dbReference type="SAM" id="SignalP"/>
    </source>
</evidence>
<accession>A0A8K0GBU7</accession>
<keyword evidence="9" id="KW-1185">Reference proteome</keyword>
<organism evidence="8 9">
    <name type="scientific">Ignelater luminosus</name>
    <name type="common">Cucubano</name>
    <name type="synonym">Pyrophorus luminosus</name>
    <dbReference type="NCBI Taxonomy" id="2038154"/>
    <lineage>
        <taxon>Eukaryota</taxon>
        <taxon>Metazoa</taxon>
        <taxon>Ecdysozoa</taxon>
        <taxon>Arthropoda</taxon>
        <taxon>Hexapoda</taxon>
        <taxon>Insecta</taxon>
        <taxon>Pterygota</taxon>
        <taxon>Neoptera</taxon>
        <taxon>Endopterygota</taxon>
        <taxon>Coleoptera</taxon>
        <taxon>Polyphaga</taxon>
        <taxon>Elateriformia</taxon>
        <taxon>Elateroidea</taxon>
        <taxon>Elateridae</taxon>
        <taxon>Agrypninae</taxon>
        <taxon>Pyrophorini</taxon>
        <taxon>Ignelater</taxon>
    </lineage>
</organism>
<gene>
    <name evidence="8" type="ORF">ILUMI_07182</name>
</gene>
<keyword evidence="4" id="KW-0720">Serine protease</keyword>
<comment type="similarity">
    <text evidence="1">Belongs to the peptidase S1 family.</text>
</comment>
<feature type="signal peptide" evidence="6">
    <location>
        <begin position="1"/>
        <end position="22"/>
    </location>
</feature>
<evidence type="ECO:0000256" key="3">
    <source>
        <dbReference type="ARBA" id="ARBA00022801"/>
    </source>
</evidence>
<dbReference type="SMART" id="SM00020">
    <property type="entry name" value="Tryp_SPc"/>
    <property type="match status" value="1"/>
</dbReference>
<evidence type="ECO:0000256" key="1">
    <source>
        <dbReference type="ARBA" id="ARBA00007664"/>
    </source>
</evidence>
<keyword evidence="2" id="KW-0645">Protease</keyword>
<dbReference type="PANTHER" id="PTHR24276">
    <property type="entry name" value="POLYSERASE-RELATED"/>
    <property type="match status" value="1"/>
</dbReference>
<name>A0A8K0GBU7_IGNLU</name>
<keyword evidence="6" id="KW-0732">Signal</keyword>
<evidence type="ECO:0000313" key="9">
    <source>
        <dbReference type="Proteomes" id="UP000801492"/>
    </source>
</evidence>
<dbReference type="OrthoDB" id="5565075at2759"/>
<dbReference type="PROSITE" id="PS50240">
    <property type="entry name" value="TRYPSIN_DOM"/>
    <property type="match status" value="1"/>
</dbReference>
<reference evidence="8" key="1">
    <citation type="submission" date="2019-08" db="EMBL/GenBank/DDBJ databases">
        <title>The genome of the North American firefly Photinus pyralis.</title>
        <authorList>
            <consortium name="Photinus pyralis genome working group"/>
            <person name="Fallon T.R."/>
            <person name="Sander Lower S.E."/>
            <person name="Weng J.-K."/>
        </authorList>
    </citation>
    <scope>NUCLEOTIDE SEQUENCE</scope>
    <source>
        <strain evidence="8">TRF0915ILg1</strain>
        <tissue evidence="8">Whole body</tissue>
    </source>
</reference>
<evidence type="ECO:0000259" key="7">
    <source>
        <dbReference type="PROSITE" id="PS50240"/>
    </source>
</evidence>
<sequence length="278" mass="30068">MSSIIKMKLIIVVVAFIALAQAGSVKPKLPPLVIPRIAGGEEAKSQQYPFMAALFIDEKYFCSGSILSKNKILTAGRCCVGAKSIQVVVGTYNIKDLEASQKTIESNLFDLHPEYDPNSNANDVCIVTLPIEIDLTGPAVKEVKLYEGEDNLEDNEATMLGWGRISDFVSNINPILHHATDTIISNEKCAEFFSNVADSIICMNGHNGRGACFGDFGGPLICKGEQVGIASFGSSWGCSLGFPSGYVRISAVYDWIKKEVERTPEPGLEPKAKSEAKI</sequence>
<dbReference type="AlphaFoldDB" id="A0A8K0GBU7"/>
<evidence type="ECO:0000256" key="4">
    <source>
        <dbReference type="ARBA" id="ARBA00022825"/>
    </source>
</evidence>
<dbReference type="Gene3D" id="2.40.10.10">
    <property type="entry name" value="Trypsin-like serine proteases"/>
    <property type="match status" value="2"/>
</dbReference>
<feature type="chain" id="PRO_5035431388" description="Peptidase S1 domain-containing protein" evidence="6">
    <location>
        <begin position="23"/>
        <end position="278"/>
    </location>
</feature>
<keyword evidence="5" id="KW-1015">Disulfide bond</keyword>
<dbReference type="InterPro" id="IPR001314">
    <property type="entry name" value="Peptidase_S1A"/>
</dbReference>
<evidence type="ECO:0000256" key="2">
    <source>
        <dbReference type="ARBA" id="ARBA00022670"/>
    </source>
</evidence>
<dbReference type="SUPFAM" id="SSF50494">
    <property type="entry name" value="Trypsin-like serine proteases"/>
    <property type="match status" value="1"/>
</dbReference>
<dbReference type="InterPro" id="IPR050430">
    <property type="entry name" value="Peptidase_S1"/>
</dbReference>
<dbReference type="Pfam" id="PF00089">
    <property type="entry name" value="Trypsin"/>
    <property type="match status" value="1"/>
</dbReference>
<dbReference type="InterPro" id="IPR043504">
    <property type="entry name" value="Peptidase_S1_PA_chymotrypsin"/>
</dbReference>
<comment type="caution">
    <text evidence="8">The sequence shown here is derived from an EMBL/GenBank/DDBJ whole genome shotgun (WGS) entry which is preliminary data.</text>
</comment>
<dbReference type="Proteomes" id="UP000801492">
    <property type="component" value="Unassembled WGS sequence"/>
</dbReference>
<dbReference type="InterPro" id="IPR009003">
    <property type="entry name" value="Peptidase_S1_PA"/>
</dbReference>
<keyword evidence="3" id="KW-0378">Hydrolase</keyword>
<dbReference type="EMBL" id="VTPC01003134">
    <property type="protein sequence ID" value="KAF2898995.1"/>
    <property type="molecule type" value="Genomic_DNA"/>
</dbReference>
<evidence type="ECO:0000256" key="5">
    <source>
        <dbReference type="ARBA" id="ARBA00023157"/>
    </source>
</evidence>
<dbReference type="PRINTS" id="PR00722">
    <property type="entry name" value="CHYMOTRYPSIN"/>
</dbReference>